<proteinExistence type="predicted"/>
<accession>A0A9R0R0E7</accession>
<protein>
    <submittedName>
        <fullName evidence="2">Uncharacterized protein</fullName>
    </submittedName>
</protein>
<evidence type="ECO:0000313" key="2">
    <source>
        <dbReference type="EMBL" id="VAH20182.1"/>
    </source>
</evidence>
<dbReference type="EMBL" id="LT934112">
    <property type="protein sequence ID" value="VAH20182.1"/>
    <property type="molecule type" value="Genomic_DNA"/>
</dbReference>
<gene>
    <name evidence="2" type="ORF">TRITD_1Bv1G166670</name>
</gene>
<dbReference type="Gramene" id="TRITD1Bv1G166670.1">
    <property type="protein sequence ID" value="TRITD1Bv1G166670.1"/>
    <property type="gene ID" value="TRITD1Bv1G166670"/>
</dbReference>
<feature type="compositionally biased region" description="Polar residues" evidence="1">
    <location>
        <begin position="12"/>
        <end position="21"/>
    </location>
</feature>
<name>A0A9R0R0E7_TRITD</name>
<evidence type="ECO:0000313" key="3">
    <source>
        <dbReference type="Proteomes" id="UP000324705"/>
    </source>
</evidence>
<keyword evidence="3" id="KW-1185">Reference proteome</keyword>
<feature type="region of interest" description="Disordered" evidence="1">
    <location>
        <begin position="1"/>
        <end position="22"/>
    </location>
</feature>
<dbReference type="Proteomes" id="UP000324705">
    <property type="component" value="Chromosome 1B"/>
</dbReference>
<dbReference type="AlphaFoldDB" id="A0A9R0R0E7"/>
<organism evidence="2 3">
    <name type="scientific">Triticum turgidum subsp. durum</name>
    <name type="common">Durum wheat</name>
    <name type="synonym">Triticum durum</name>
    <dbReference type="NCBI Taxonomy" id="4567"/>
    <lineage>
        <taxon>Eukaryota</taxon>
        <taxon>Viridiplantae</taxon>
        <taxon>Streptophyta</taxon>
        <taxon>Embryophyta</taxon>
        <taxon>Tracheophyta</taxon>
        <taxon>Spermatophyta</taxon>
        <taxon>Magnoliopsida</taxon>
        <taxon>Liliopsida</taxon>
        <taxon>Poales</taxon>
        <taxon>Poaceae</taxon>
        <taxon>BOP clade</taxon>
        <taxon>Pooideae</taxon>
        <taxon>Triticodae</taxon>
        <taxon>Triticeae</taxon>
        <taxon>Triticinae</taxon>
        <taxon>Triticum</taxon>
    </lineage>
</organism>
<reference evidence="2 3" key="1">
    <citation type="submission" date="2017-09" db="EMBL/GenBank/DDBJ databases">
        <authorList>
            <consortium name="International Durum Wheat Genome Sequencing Consortium (IDWGSC)"/>
            <person name="Milanesi L."/>
        </authorList>
    </citation>
    <scope>NUCLEOTIDE SEQUENCE [LARGE SCALE GENOMIC DNA]</scope>
    <source>
        <strain evidence="3">cv. Svevo</strain>
    </source>
</reference>
<evidence type="ECO:0000256" key="1">
    <source>
        <dbReference type="SAM" id="MobiDB-lite"/>
    </source>
</evidence>
<sequence length="97" mass="10621">MAEEASAKRHCGQTSDQSSNLDVVHVPSQKREYTITLKGVDLCGKETLEVVCTSVPDKADEMIGRIRRSACGSYPHIIGVDVEFTKEDEPPQMSAVL</sequence>